<sequence length="51" mass="5565">MQMQCIVNCYYSSPCRFYLKLVACDVLSSALGGKQSSADDTSGFHITINTP</sequence>
<comment type="caution">
    <text evidence="1">The sequence shown here is derived from an EMBL/GenBank/DDBJ whole genome shotgun (WGS) entry which is preliminary data.</text>
</comment>
<gene>
    <name evidence="1" type="ORF">DCAR_006571</name>
</gene>
<protein>
    <submittedName>
        <fullName evidence="1">Uncharacterized protein</fullName>
    </submittedName>
</protein>
<dbReference type="Gramene" id="KZN05734">
    <property type="protein sequence ID" value="KZN05734"/>
    <property type="gene ID" value="DCAR_006571"/>
</dbReference>
<reference evidence="1" key="1">
    <citation type="journal article" date="2016" name="Nat. Genet.">
        <title>A high-quality carrot genome assembly provides new insights into carotenoid accumulation and asterid genome evolution.</title>
        <authorList>
            <person name="Iorizzo M."/>
            <person name="Ellison S."/>
            <person name="Senalik D."/>
            <person name="Zeng P."/>
            <person name="Satapoomin P."/>
            <person name="Huang J."/>
            <person name="Bowman M."/>
            <person name="Iovene M."/>
            <person name="Sanseverino W."/>
            <person name="Cavagnaro P."/>
            <person name="Yildiz M."/>
            <person name="Macko-Podgorni A."/>
            <person name="Moranska E."/>
            <person name="Grzebelus E."/>
            <person name="Grzebelus D."/>
            <person name="Ashrafi H."/>
            <person name="Zheng Z."/>
            <person name="Cheng S."/>
            <person name="Spooner D."/>
            <person name="Van Deynze A."/>
            <person name="Simon P."/>
        </authorList>
    </citation>
    <scope>NUCLEOTIDE SEQUENCE [LARGE SCALE GENOMIC DNA]</scope>
    <source>
        <tissue evidence="1">Leaf</tissue>
    </source>
</reference>
<evidence type="ECO:0000313" key="1">
    <source>
        <dbReference type="EMBL" id="KZN05734.1"/>
    </source>
</evidence>
<proteinExistence type="predicted"/>
<dbReference type="EMBL" id="LNRQ01000002">
    <property type="protein sequence ID" value="KZN05734.1"/>
    <property type="molecule type" value="Genomic_DNA"/>
</dbReference>
<dbReference type="AlphaFoldDB" id="A0A166DVG9"/>
<accession>A0A166DVG9</accession>
<name>A0A166DVG9_DAUCS</name>
<organism evidence="1">
    <name type="scientific">Daucus carota subsp. sativus</name>
    <name type="common">Carrot</name>
    <dbReference type="NCBI Taxonomy" id="79200"/>
    <lineage>
        <taxon>Eukaryota</taxon>
        <taxon>Viridiplantae</taxon>
        <taxon>Streptophyta</taxon>
        <taxon>Embryophyta</taxon>
        <taxon>Tracheophyta</taxon>
        <taxon>Spermatophyta</taxon>
        <taxon>Magnoliopsida</taxon>
        <taxon>eudicotyledons</taxon>
        <taxon>Gunneridae</taxon>
        <taxon>Pentapetalae</taxon>
        <taxon>asterids</taxon>
        <taxon>campanulids</taxon>
        <taxon>Apiales</taxon>
        <taxon>Apiaceae</taxon>
        <taxon>Apioideae</taxon>
        <taxon>Scandiceae</taxon>
        <taxon>Daucinae</taxon>
        <taxon>Daucus</taxon>
        <taxon>Daucus sect. Daucus</taxon>
    </lineage>
</organism>